<organism evidence="1 2">
    <name type="scientific">Salinivibrio kushneri</name>
    <dbReference type="NCBI Taxonomy" id="1908198"/>
    <lineage>
        <taxon>Bacteria</taxon>
        <taxon>Pseudomonadati</taxon>
        <taxon>Pseudomonadota</taxon>
        <taxon>Gammaproteobacteria</taxon>
        <taxon>Vibrionales</taxon>
        <taxon>Vibrionaceae</taxon>
        <taxon>Salinivibrio</taxon>
    </lineage>
</organism>
<dbReference type="RefSeq" id="WP_077458756.1">
    <property type="nucleotide sequence ID" value="NZ_MUEO01000025.1"/>
</dbReference>
<dbReference type="AlphaFoldDB" id="A0AB36K5D0"/>
<comment type="caution">
    <text evidence="1">The sequence shown here is derived from an EMBL/GenBank/DDBJ whole genome shotgun (WGS) entry which is preliminary data.</text>
</comment>
<sequence length="136" mass="15291">MNYFNFMGLTYHDLIKRPEFAALIGGNVPSTINGFADEFYIQSYNKGLEFQFDANSSKLKVIIATNPDYFMGDLKNKLTKELVHVAMGEPSESMSEKKVPVLGMVGAWDKYIDSEGHTAQVLYEVGADKVKSVFYK</sequence>
<evidence type="ECO:0000313" key="1">
    <source>
        <dbReference type="EMBL" id="OOE43422.1"/>
    </source>
</evidence>
<protein>
    <submittedName>
        <fullName evidence="1">Uncharacterized protein</fullName>
    </submittedName>
</protein>
<evidence type="ECO:0000313" key="2">
    <source>
        <dbReference type="Proteomes" id="UP000188726"/>
    </source>
</evidence>
<reference evidence="1 2" key="1">
    <citation type="journal article" date="2017" name="Genome Announc.">
        <title>Draft Genome Sequences of Salinivibrio proteolyticus, Salinivibrio sharmensis, Salinivibrio siamensis, Salinivibrio costicola subsp. alcaliphilus, Salinivibrio costicola subsp. vallismortis, and 29 New Isolates Belonging to the Genus Salinivibrio.</title>
        <authorList>
            <person name="Lopez-Hermoso C."/>
            <person name="de la Haba R.R."/>
            <person name="Sanchez-Porro C."/>
            <person name="Bayliss S.C."/>
            <person name="Feil E.J."/>
            <person name="Ventosa A."/>
        </authorList>
    </citation>
    <scope>NUCLEOTIDE SEQUENCE [LARGE SCALE GENOMIC DNA]</scope>
    <source>
        <strain evidence="1 2">IC202</strain>
    </source>
</reference>
<gene>
    <name evidence="1" type="ORF">BZG09_10595</name>
</gene>
<dbReference type="EMBL" id="MUEO01000025">
    <property type="protein sequence ID" value="OOE43422.1"/>
    <property type="molecule type" value="Genomic_DNA"/>
</dbReference>
<proteinExistence type="predicted"/>
<name>A0AB36K5D0_9GAMM</name>
<accession>A0AB36K5D0</accession>
<dbReference type="Proteomes" id="UP000188726">
    <property type="component" value="Unassembled WGS sequence"/>
</dbReference>